<dbReference type="Proteomes" id="UP000013827">
    <property type="component" value="Unassembled WGS sequence"/>
</dbReference>
<dbReference type="EnsemblProtists" id="EOD08003">
    <property type="protein sequence ID" value="EOD08003"/>
    <property type="gene ID" value="EMIHUDRAFT_218054"/>
</dbReference>
<dbReference type="AlphaFoldDB" id="A0A0D3I9R8"/>
<dbReference type="KEGG" id="ehx:EMIHUDRAFT_218054"/>
<feature type="region of interest" description="Disordered" evidence="8">
    <location>
        <begin position="477"/>
        <end position="501"/>
    </location>
</feature>
<feature type="transmembrane region" description="Helical" evidence="7">
    <location>
        <begin position="407"/>
        <end position="429"/>
    </location>
</feature>
<evidence type="ECO:0000256" key="7">
    <source>
        <dbReference type="RuleBase" id="RU368066"/>
    </source>
</evidence>
<dbReference type="GO" id="GO:0022857">
    <property type="term" value="F:transmembrane transporter activity"/>
    <property type="evidence" value="ECO:0007669"/>
    <property type="project" value="UniProtKB-UniRule"/>
</dbReference>
<dbReference type="Pfam" id="PF04515">
    <property type="entry name" value="Choline_transpo"/>
    <property type="match status" value="2"/>
</dbReference>
<dbReference type="HOGENOM" id="CLU_544500_0_0_1"/>
<comment type="subcellular location">
    <subcellularLocation>
        <location evidence="7">Cell membrane</location>
        <topology evidence="7">Multi-pass membrane protein</topology>
    </subcellularLocation>
    <subcellularLocation>
        <location evidence="1">Membrane</location>
        <topology evidence="1">Multi-pass membrane protein</topology>
    </subcellularLocation>
</comment>
<keyword evidence="6" id="KW-0325">Glycoprotein</keyword>
<keyword evidence="3 7" id="KW-0812">Transmembrane</keyword>
<dbReference type="InterPro" id="IPR007603">
    <property type="entry name" value="Choline_transptr-like"/>
</dbReference>
<evidence type="ECO:0000313" key="10">
    <source>
        <dbReference type="Proteomes" id="UP000013827"/>
    </source>
</evidence>
<dbReference type="PANTHER" id="PTHR12385">
    <property type="entry name" value="CHOLINE TRANSPORTER-LIKE (SLC FAMILY 44)"/>
    <property type="match status" value="1"/>
</dbReference>
<name>A0A0D3I9R8_EMIH1</name>
<evidence type="ECO:0000256" key="2">
    <source>
        <dbReference type="ARBA" id="ARBA00007168"/>
    </source>
</evidence>
<evidence type="ECO:0000256" key="6">
    <source>
        <dbReference type="ARBA" id="ARBA00023180"/>
    </source>
</evidence>
<dbReference type="GO" id="GO:0005886">
    <property type="term" value="C:plasma membrane"/>
    <property type="evidence" value="ECO:0007669"/>
    <property type="project" value="UniProtKB-SubCell"/>
</dbReference>
<proteinExistence type="inferred from homology"/>
<comment type="similarity">
    <text evidence="2 7">Belongs to the CTL (choline transporter-like) family.</text>
</comment>
<dbReference type="GeneID" id="17254136"/>
<organism evidence="9 10">
    <name type="scientific">Emiliania huxleyi (strain CCMP1516)</name>
    <dbReference type="NCBI Taxonomy" id="280463"/>
    <lineage>
        <taxon>Eukaryota</taxon>
        <taxon>Haptista</taxon>
        <taxon>Haptophyta</taxon>
        <taxon>Prymnesiophyceae</taxon>
        <taxon>Isochrysidales</taxon>
        <taxon>Noelaerhabdaceae</taxon>
        <taxon>Emiliania</taxon>
    </lineage>
</organism>
<feature type="transmembrane region" description="Helical" evidence="7">
    <location>
        <begin position="373"/>
        <end position="395"/>
    </location>
</feature>
<evidence type="ECO:0000256" key="8">
    <source>
        <dbReference type="SAM" id="MobiDB-lite"/>
    </source>
</evidence>
<accession>A0A0D3I9R8</accession>
<dbReference type="RefSeq" id="XP_005760432.1">
    <property type="nucleotide sequence ID" value="XM_005760375.1"/>
</dbReference>
<dbReference type="PaxDb" id="2903-EOD08003"/>
<reference evidence="10" key="1">
    <citation type="journal article" date="2013" name="Nature">
        <title>Pan genome of the phytoplankton Emiliania underpins its global distribution.</title>
        <authorList>
            <person name="Read B.A."/>
            <person name="Kegel J."/>
            <person name="Klute M.J."/>
            <person name="Kuo A."/>
            <person name="Lefebvre S.C."/>
            <person name="Maumus F."/>
            <person name="Mayer C."/>
            <person name="Miller J."/>
            <person name="Monier A."/>
            <person name="Salamov A."/>
            <person name="Young J."/>
            <person name="Aguilar M."/>
            <person name="Claverie J.M."/>
            <person name="Frickenhaus S."/>
            <person name="Gonzalez K."/>
            <person name="Herman E.K."/>
            <person name="Lin Y.C."/>
            <person name="Napier J."/>
            <person name="Ogata H."/>
            <person name="Sarno A.F."/>
            <person name="Shmutz J."/>
            <person name="Schroeder D."/>
            <person name="de Vargas C."/>
            <person name="Verret F."/>
            <person name="von Dassow P."/>
            <person name="Valentin K."/>
            <person name="Van de Peer Y."/>
            <person name="Wheeler G."/>
            <person name="Dacks J.B."/>
            <person name="Delwiche C.F."/>
            <person name="Dyhrman S.T."/>
            <person name="Glockner G."/>
            <person name="John U."/>
            <person name="Richards T."/>
            <person name="Worden A.Z."/>
            <person name="Zhang X."/>
            <person name="Grigoriev I.V."/>
            <person name="Allen A.E."/>
            <person name="Bidle K."/>
            <person name="Borodovsky M."/>
            <person name="Bowler C."/>
            <person name="Brownlee C."/>
            <person name="Cock J.M."/>
            <person name="Elias M."/>
            <person name="Gladyshev V.N."/>
            <person name="Groth M."/>
            <person name="Guda C."/>
            <person name="Hadaegh A."/>
            <person name="Iglesias-Rodriguez M.D."/>
            <person name="Jenkins J."/>
            <person name="Jones B.M."/>
            <person name="Lawson T."/>
            <person name="Leese F."/>
            <person name="Lindquist E."/>
            <person name="Lobanov A."/>
            <person name="Lomsadze A."/>
            <person name="Malik S.B."/>
            <person name="Marsh M.E."/>
            <person name="Mackinder L."/>
            <person name="Mock T."/>
            <person name="Mueller-Roeber B."/>
            <person name="Pagarete A."/>
            <person name="Parker M."/>
            <person name="Probert I."/>
            <person name="Quesneville H."/>
            <person name="Raines C."/>
            <person name="Rensing S.A."/>
            <person name="Riano-Pachon D.M."/>
            <person name="Richier S."/>
            <person name="Rokitta S."/>
            <person name="Shiraiwa Y."/>
            <person name="Soanes D.M."/>
            <person name="van der Giezen M."/>
            <person name="Wahlund T.M."/>
            <person name="Williams B."/>
            <person name="Wilson W."/>
            <person name="Wolfe G."/>
            <person name="Wurch L.L."/>
        </authorList>
    </citation>
    <scope>NUCLEOTIDE SEQUENCE</scope>
</reference>
<feature type="transmembrane region" description="Helical" evidence="7">
    <location>
        <begin position="246"/>
        <end position="265"/>
    </location>
</feature>
<feature type="transmembrane region" description="Helical" evidence="7">
    <location>
        <begin position="218"/>
        <end position="240"/>
    </location>
</feature>
<sequence length="501" mass="53274">MSAAAASHGGGGEAREVLTDAQKEACEAKVRVDTAQTFRSADGDDETDALTRKLASYVALTLAFAESVFDSLSTVLVLGVAMPVLLGFVYAMLLYFLAGLVIWLLVTLLILGMCFLDFLLCAHAGWIVLPSWLVGPANSTAVLSGSGAEVALLGGDSSASNEDLYGFLAVVALAVTLMLLLWICFSYKAIVRTIAITEEATKVFSTLPALMVWPFVELTFLIGALVYGIFALAVICHPSVWGGDSLTALFAVCQVAGTLWMIQFIHACDYTTMSAAVAYWFVTTNAQNDGCCGAEKCCKGWAGADGNCLVKMAFRCAMCALWCLEKSIEFVSYYAYVNIAIDGTCFCVACKDTFGLIIKYPAQTAVNNLVKRLLCGVLLGLSTPCIAAVATFLYLDGQEDFTEKHTPLYPAGTVFVLAFFVAGGISNVFEAILDTVYLCAFQDMDLNSPPIYLSDSMREALGVDAAEEEAGKSADYYKKASSDAGRGKVQPSVGGPGGSML</sequence>
<evidence type="ECO:0000256" key="5">
    <source>
        <dbReference type="ARBA" id="ARBA00023136"/>
    </source>
</evidence>
<evidence type="ECO:0000256" key="1">
    <source>
        <dbReference type="ARBA" id="ARBA00004141"/>
    </source>
</evidence>
<feature type="transmembrane region" description="Helical" evidence="7">
    <location>
        <begin position="100"/>
        <end position="129"/>
    </location>
</feature>
<keyword evidence="4 7" id="KW-1133">Transmembrane helix</keyword>
<reference evidence="9" key="2">
    <citation type="submission" date="2024-10" db="UniProtKB">
        <authorList>
            <consortium name="EnsemblProtists"/>
        </authorList>
    </citation>
    <scope>IDENTIFICATION</scope>
</reference>
<keyword evidence="5 7" id="KW-0472">Membrane</keyword>
<feature type="transmembrane region" description="Helical" evidence="7">
    <location>
        <begin position="72"/>
        <end position="93"/>
    </location>
</feature>
<evidence type="ECO:0000313" key="9">
    <source>
        <dbReference type="EnsemblProtists" id="EOD08003"/>
    </source>
</evidence>
<dbReference type="eggNOG" id="KOG1362">
    <property type="taxonomic scope" value="Eukaryota"/>
</dbReference>
<protein>
    <recommendedName>
        <fullName evidence="7">Choline transporter-like protein</fullName>
    </recommendedName>
</protein>
<feature type="transmembrane region" description="Helical" evidence="7">
    <location>
        <begin position="164"/>
        <end position="185"/>
    </location>
</feature>
<evidence type="ECO:0000256" key="4">
    <source>
        <dbReference type="ARBA" id="ARBA00022989"/>
    </source>
</evidence>
<comment type="function">
    <text evidence="7">Choline transporter.</text>
</comment>
<keyword evidence="10" id="KW-1185">Reference proteome</keyword>
<evidence type="ECO:0000256" key="3">
    <source>
        <dbReference type="ARBA" id="ARBA00022692"/>
    </source>
</evidence>
<dbReference type="PANTHER" id="PTHR12385:SF14">
    <property type="entry name" value="CHOLINE TRANSPORTER-LIKE 2"/>
    <property type="match status" value="1"/>
</dbReference>